<feature type="domain" description="Major facilitator superfamily associated" evidence="7">
    <location>
        <begin position="46"/>
        <end position="474"/>
    </location>
</feature>
<sequence length="482" mass="54300">MTRSNAPTETDVGFAADCNLKRSKMHYMKSFFKRISKDFKQKELLPLKLLFFVHASTLFVLYPYLTIHMRELGINVEETAIMSAVTPVVAIIMPPLAGMVADRIGNFRILLSIFSALGGGASLLLLLVPVGRVTITYPEKVIFHMGCKQNGFIELANTENEPCNYVSPLLNGGKQWWEQVYEACGFLCHQYVGGQIYPVLPEKYGDDNISYVLTRTKNYDIIITDNITNTFSYSLTSEQMPQEILEKPKDDLRNHLKLKSNEFYRTSVRMISNDSYFFPTTGLYNFSCQLLNSTLSTKYHCRFGDGLNIEEGVSKIQTVRKQFTTTLFLSGNNNVFLASTISNWTNNNNVNYNSTCEDTFLQKKQNVSISVPVGDRIMQLSSCTTRCLLTTPRKEVCSNLEVDEEFDVSLTFWSYLVIRVFIGMIGGTAFAMFEGAVIAILREQNADYGLQRIYATIGGMISSPLSGLLIDYASKGKGYTDF</sequence>
<dbReference type="InterPro" id="IPR036259">
    <property type="entry name" value="MFS_trans_sf"/>
</dbReference>
<reference evidence="8" key="1">
    <citation type="journal article" date="2023" name="IScience">
        <title>Live-bearing cockroach genome reveals convergent evolutionary mechanisms linked to viviparity in insects and beyond.</title>
        <authorList>
            <person name="Fouks B."/>
            <person name="Harrison M.C."/>
            <person name="Mikhailova A.A."/>
            <person name="Marchal E."/>
            <person name="English S."/>
            <person name="Carruthers M."/>
            <person name="Jennings E.C."/>
            <person name="Chiamaka E.L."/>
            <person name="Frigard R.A."/>
            <person name="Pippel M."/>
            <person name="Attardo G.M."/>
            <person name="Benoit J.B."/>
            <person name="Bornberg-Bauer E."/>
            <person name="Tobe S.S."/>
        </authorList>
    </citation>
    <scope>NUCLEOTIDE SEQUENCE</scope>
    <source>
        <strain evidence="8">Stay&amp;Tobe</strain>
    </source>
</reference>
<comment type="subcellular location">
    <subcellularLocation>
        <location evidence="1">Membrane</location>
        <topology evidence="1">Multi-pass membrane protein</topology>
    </subcellularLocation>
</comment>
<feature type="transmembrane region" description="Helical" evidence="6">
    <location>
        <begin position="109"/>
        <end position="130"/>
    </location>
</feature>
<dbReference type="EMBL" id="JASPKZ010008860">
    <property type="protein sequence ID" value="KAJ9578796.1"/>
    <property type="molecule type" value="Genomic_DNA"/>
</dbReference>
<organism evidence="8 9">
    <name type="scientific">Diploptera punctata</name>
    <name type="common">Pacific beetle cockroach</name>
    <dbReference type="NCBI Taxonomy" id="6984"/>
    <lineage>
        <taxon>Eukaryota</taxon>
        <taxon>Metazoa</taxon>
        <taxon>Ecdysozoa</taxon>
        <taxon>Arthropoda</taxon>
        <taxon>Hexapoda</taxon>
        <taxon>Insecta</taxon>
        <taxon>Pterygota</taxon>
        <taxon>Neoptera</taxon>
        <taxon>Polyneoptera</taxon>
        <taxon>Dictyoptera</taxon>
        <taxon>Blattodea</taxon>
        <taxon>Blaberoidea</taxon>
        <taxon>Blaberidae</taxon>
        <taxon>Diplopterinae</taxon>
        <taxon>Diploptera</taxon>
    </lineage>
</organism>
<feature type="transmembrane region" description="Helical" evidence="6">
    <location>
        <begin position="453"/>
        <end position="473"/>
    </location>
</feature>
<dbReference type="GO" id="GO:0016020">
    <property type="term" value="C:membrane"/>
    <property type="evidence" value="ECO:0007669"/>
    <property type="project" value="UniProtKB-SubCell"/>
</dbReference>
<evidence type="ECO:0000256" key="5">
    <source>
        <dbReference type="ARBA" id="ARBA00023136"/>
    </source>
</evidence>
<comment type="caution">
    <text evidence="8">The sequence shown here is derived from an EMBL/GenBank/DDBJ whole genome shotgun (WGS) entry which is preliminary data.</text>
</comment>
<dbReference type="InterPro" id="IPR051717">
    <property type="entry name" value="MFS_MFSD6"/>
</dbReference>
<feature type="transmembrane region" description="Helical" evidence="6">
    <location>
        <begin position="412"/>
        <end position="441"/>
    </location>
</feature>
<proteinExistence type="inferred from homology"/>
<accession>A0AAD7ZE26</accession>
<dbReference type="Gene3D" id="1.20.1250.20">
    <property type="entry name" value="MFS general substrate transporter like domains"/>
    <property type="match status" value="1"/>
</dbReference>
<evidence type="ECO:0000313" key="9">
    <source>
        <dbReference type="Proteomes" id="UP001233999"/>
    </source>
</evidence>
<evidence type="ECO:0000256" key="2">
    <source>
        <dbReference type="ARBA" id="ARBA00005241"/>
    </source>
</evidence>
<gene>
    <name evidence="8" type="ORF">L9F63_005004</name>
</gene>
<feature type="non-terminal residue" evidence="8">
    <location>
        <position position="1"/>
    </location>
</feature>
<dbReference type="Proteomes" id="UP001233999">
    <property type="component" value="Unassembled WGS sequence"/>
</dbReference>
<keyword evidence="5 6" id="KW-0472">Membrane</keyword>
<evidence type="ECO:0000259" key="7">
    <source>
        <dbReference type="Pfam" id="PF12832"/>
    </source>
</evidence>
<evidence type="ECO:0000256" key="6">
    <source>
        <dbReference type="SAM" id="Phobius"/>
    </source>
</evidence>
<dbReference type="InterPro" id="IPR024989">
    <property type="entry name" value="MFS_assoc_dom"/>
</dbReference>
<evidence type="ECO:0000256" key="3">
    <source>
        <dbReference type="ARBA" id="ARBA00022692"/>
    </source>
</evidence>
<evidence type="ECO:0000313" key="8">
    <source>
        <dbReference type="EMBL" id="KAJ9578796.1"/>
    </source>
</evidence>
<keyword evidence="3 6" id="KW-0812">Transmembrane</keyword>
<dbReference type="AlphaFoldDB" id="A0AAD7ZE26"/>
<keyword evidence="9" id="KW-1185">Reference proteome</keyword>
<dbReference type="SUPFAM" id="SSF103473">
    <property type="entry name" value="MFS general substrate transporter"/>
    <property type="match status" value="1"/>
</dbReference>
<feature type="transmembrane region" description="Helical" evidence="6">
    <location>
        <begin position="79"/>
        <end position="97"/>
    </location>
</feature>
<dbReference type="Pfam" id="PF12832">
    <property type="entry name" value="MFS_1_like"/>
    <property type="match status" value="1"/>
</dbReference>
<name>A0AAD7ZE26_DIPPU</name>
<reference evidence="8" key="2">
    <citation type="submission" date="2023-05" db="EMBL/GenBank/DDBJ databases">
        <authorList>
            <person name="Fouks B."/>
        </authorList>
    </citation>
    <scope>NUCLEOTIDE SEQUENCE</scope>
    <source>
        <strain evidence="8">Stay&amp;Tobe</strain>
        <tissue evidence="8">Testes</tissue>
    </source>
</reference>
<keyword evidence="4 6" id="KW-1133">Transmembrane helix</keyword>
<evidence type="ECO:0000256" key="1">
    <source>
        <dbReference type="ARBA" id="ARBA00004141"/>
    </source>
</evidence>
<evidence type="ECO:0000256" key="4">
    <source>
        <dbReference type="ARBA" id="ARBA00022989"/>
    </source>
</evidence>
<dbReference type="PANTHER" id="PTHR16172">
    <property type="entry name" value="MAJOR FACILITATOR SUPERFAMILY DOMAIN-CONTAINING PROTEIN 6-LIKE"/>
    <property type="match status" value="1"/>
</dbReference>
<dbReference type="PANTHER" id="PTHR16172:SF35">
    <property type="entry name" value="MAJOR FACILITATOR SUPERFAMILY (MFS) PROFILE DOMAIN-CONTAINING PROTEIN"/>
    <property type="match status" value="1"/>
</dbReference>
<comment type="similarity">
    <text evidence="2">Belongs to the major facilitator superfamily. MFSD6 family.</text>
</comment>
<protein>
    <recommendedName>
        <fullName evidence="7">Major facilitator superfamily associated domain-containing protein</fullName>
    </recommendedName>
</protein>
<feature type="transmembrane region" description="Helical" evidence="6">
    <location>
        <begin position="49"/>
        <end position="67"/>
    </location>
</feature>